<dbReference type="GO" id="GO:0046872">
    <property type="term" value="F:metal ion binding"/>
    <property type="evidence" value="ECO:0007669"/>
    <property type="project" value="UniProtKB-KW"/>
</dbReference>
<name>A0A848G3U6_9RHOO</name>
<evidence type="ECO:0000313" key="6">
    <source>
        <dbReference type="EMBL" id="NML26898.1"/>
    </source>
</evidence>
<feature type="domain" description="Cytochrome c" evidence="5">
    <location>
        <begin position="57"/>
        <end position="124"/>
    </location>
</feature>
<reference evidence="6 7" key="1">
    <citation type="submission" date="2020-04" db="EMBL/GenBank/DDBJ databases">
        <title>Zoogloea sp. G-4-1-14 isolated from soil.</title>
        <authorList>
            <person name="Dahal R.H."/>
        </authorList>
    </citation>
    <scope>NUCLEOTIDE SEQUENCE [LARGE SCALE GENOMIC DNA]</scope>
    <source>
        <strain evidence="6 7">G-4-1-14</strain>
    </source>
</reference>
<dbReference type="EMBL" id="JABBGA010000011">
    <property type="protein sequence ID" value="NML26898.1"/>
    <property type="molecule type" value="Genomic_DNA"/>
</dbReference>
<gene>
    <name evidence="6" type="ORF">HHL15_14180</name>
</gene>
<keyword evidence="4" id="KW-0732">Signal</keyword>
<organism evidence="6 7">
    <name type="scientific">Zoogloea dura</name>
    <dbReference type="NCBI Taxonomy" id="2728840"/>
    <lineage>
        <taxon>Bacteria</taxon>
        <taxon>Pseudomonadati</taxon>
        <taxon>Pseudomonadota</taxon>
        <taxon>Betaproteobacteria</taxon>
        <taxon>Rhodocyclales</taxon>
        <taxon>Zoogloeaceae</taxon>
        <taxon>Zoogloea</taxon>
    </lineage>
</organism>
<feature type="chain" id="PRO_5032503801" evidence="4">
    <location>
        <begin position="22"/>
        <end position="130"/>
    </location>
</feature>
<comment type="caution">
    <text evidence="6">The sequence shown here is derived from an EMBL/GenBank/DDBJ whole genome shotgun (WGS) entry which is preliminary data.</text>
</comment>
<dbReference type="SUPFAM" id="SSF46626">
    <property type="entry name" value="Cytochrome c"/>
    <property type="match status" value="1"/>
</dbReference>
<evidence type="ECO:0000256" key="4">
    <source>
        <dbReference type="SAM" id="SignalP"/>
    </source>
</evidence>
<accession>A0A848G3U6</accession>
<dbReference type="AlphaFoldDB" id="A0A848G3U6"/>
<sequence length="130" mass="14110">MINKTGLMACLLATFLAPALAFNAVLPEKAADEPAAARQPDAVSLALPFELSNKARIVSGRDRFQSTCAAFCHGHEPALFIGRDGLEPQYVYNTIRDGGKGATPMPPWGEVFSSEEIWEIVAYLKSLGKW</sequence>
<dbReference type="Pfam" id="PF13442">
    <property type="entry name" value="Cytochrome_CBB3"/>
    <property type="match status" value="1"/>
</dbReference>
<proteinExistence type="predicted"/>
<dbReference type="RefSeq" id="WP_169146441.1">
    <property type="nucleotide sequence ID" value="NZ_JABBGA010000011.1"/>
</dbReference>
<dbReference type="Gene3D" id="1.10.760.10">
    <property type="entry name" value="Cytochrome c-like domain"/>
    <property type="match status" value="1"/>
</dbReference>
<evidence type="ECO:0000256" key="3">
    <source>
        <dbReference type="ARBA" id="ARBA00023004"/>
    </source>
</evidence>
<protein>
    <submittedName>
        <fullName evidence="6">Cytochrome c</fullName>
    </submittedName>
</protein>
<evidence type="ECO:0000256" key="1">
    <source>
        <dbReference type="ARBA" id="ARBA00022617"/>
    </source>
</evidence>
<evidence type="ECO:0000256" key="2">
    <source>
        <dbReference type="ARBA" id="ARBA00022723"/>
    </source>
</evidence>
<keyword evidence="7" id="KW-1185">Reference proteome</keyword>
<dbReference type="GO" id="GO:0009055">
    <property type="term" value="F:electron transfer activity"/>
    <property type="evidence" value="ECO:0007669"/>
    <property type="project" value="InterPro"/>
</dbReference>
<evidence type="ECO:0000259" key="5">
    <source>
        <dbReference type="Pfam" id="PF13442"/>
    </source>
</evidence>
<keyword evidence="2" id="KW-0479">Metal-binding</keyword>
<dbReference type="InterPro" id="IPR009056">
    <property type="entry name" value="Cyt_c-like_dom"/>
</dbReference>
<keyword evidence="1" id="KW-0349">Heme</keyword>
<evidence type="ECO:0000313" key="7">
    <source>
        <dbReference type="Proteomes" id="UP000580043"/>
    </source>
</evidence>
<dbReference type="InterPro" id="IPR036909">
    <property type="entry name" value="Cyt_c-like_dom_sf"/>
</dbReference>
<dbReference type="Proteomes" id="UP000580043">
    <property type="component" value="Unassembled WGS sequence"/>
</dbReference>
<dbReference type="GO" id="GO:0020037">
    <property type="term" value="F:heme binding"/>
    <property type="evidence" value="ECO:0007669"/>
    <property type="project" value="InterPro"/>
</dbReference>
<feature type="signal peptide" evidence="4">
    <location>
        <begin position="1"/>
        <end position="21"/>
    </location>
</feature>
<keyword evidence="3" id="KW-0408">Iron</keyword>